<sequence length="402" mass="45929">MYLLVCIDGTSNNFGTRVSFCWPLNDIVHVIEGHASWLTFYNSGIGMYAKPSWKLLSYFEQVIVSNFDLMLALRFETILLDAYCWLSEMYKPGDCIFLFGAYQVHTLAGMIEKVRGAKSPYAYELYAQFTDSQPPEPKEDSREYMPWRFKNTFSRKNVKVHFVGAWDTVLSIGFVRPTKDLPLTTSGMKHVCYFRHALALDERRVKFLPEYIYGGASQPKETPEDDPGAVDTKKISSLSSERPKIKEVWFAGTFRHNGLTSYGPALQWMILEAILAGLHVEPLSPSTGKANAAKNINESLTGVWWIFEVFPIRWLSYKDSKDTTHCPHMGAPRQVVEGQWIHELAYLDTVPFKAHLPSNWQENTKIEKDLYNRVQGNLMPLSTFAEASNQGRTLHFQFKCSG</sequence>
<organism evidence="3 4">
    <name type="scientific">Gymnopus androsaceus JB14</name>
    <dbReference type="NCBI Taxonomy" id="1447944"/>
    <lineage>
        <taxon>Eukaryota</taxon>
        <taxon>Fungi</taxon>
        <taxon>Dikarya</taxon>
        <taxon>Basidiomycota</taxon>
        <taxon>Agaricomycotina</taxon>
        <taxon>Agaricomycetes</taxon>
        <taxon>Agaricomycetidae</taxon>
        <taxon>Agaricales</taxon>
        <taxon>Marasmiineae</taxon>
        <taxon>Omphalotaceae</taxon>
        <taxon>Gymnopus</taxon>
    </lineage>
</organism>
<feature type="domain" description="T6SS Phospholipase effector Tle1-like catalytic" evidence="2">
    <location>
        <begin position="3"/>
        <end position="257"/>
    </location>
</feature>
<dbReference type="PANTHER" id="PTHR33840:SF1">
    <property type="entry name" value="TLE1 PHOSPHOLIPASE DOMAIN-CONTAINING PROTEIN"/>
    <property type="match status" value="1"/>
</dbReference>
<proteinExistence type="predicted"/>
<protein>
    <recommendedName>
        <fullName evidence="2">T6SS Phospholipase effector Tle1-like catalytic domain-containing protein</fullName>
    </recommendedName>
</protein>
<accession>A0A6A4HEI5</accession>
<feature type="region of interest" description="Disordered" evidence="1">
    <location>
        <begin position="218"/>
        <end position="237"/>
    </location>
</feature>
<dbReference type="EMBL" id="ML769517">
    <property type="protein sequence ID" value="KAE9396230.1"/>
    <property type="molecule type" value="Genomic_DNA"/>
</dbReference>
<dbReference type="InterPro" id="IPR018712">
    <property type="entry name" value="Tle1-like_cat"/>
</dbReference>
<gene>
    <name evidence="3" type="ORF">BT96DRAFT_825032</name>
</gene>
<keyword evidence="4" id="KW-1185">Reference proteome</keyword>
<dbReference type="OrthoDB" id="538223at2759"/>
<dbReference type="PANTHER" id="PTHR33840">
    <property type="match status" value="1"/>
</dbReference>
<dbReference type="Proteomes" id="UP000799118">
    <property type="component" value="Unassembled WGS sequence"/>
</dbReference>
<dbReference type="AlphaFoldDB" id="A0A6A4HEI5"/>
<evidence type="ECO:0000256" key="1">
    <source>
        <dbReference type="SAM" id="MobiDB-lite"/>
    </source>
</evidence>
<evidence type="ECO:0000313" key="4">
    <source>
        <dbReference type="Proteomes" id="UP000799118"/>
    </source>
</evidence>
<dbReference type="Pfam" id="PF09994">
    <property type="entry name" value="T6SS_Tle1-like_cat"/>
    <property type="match status" value="1"/>
</dbReference>
<name>A0A6A4HEI5_9AGAR</name>
<evidence type="ECO:0000259" key="2">
    <source>
        <dbReference type="Pfam" id="PF09994"/>
    </source>
</evidence>
<evidence type="ECO:0000313" key="3">
    <source>
        <dbReference type="EMBL" id="KAE9396230.1"/>
    </source>
</evidence>
<reference evidence="3" key="1">
    <citation type="journal article" date="2019" name="Environ. Microbiol.">
        <title>Fungal ecological strategies reflected in gene transcription - a case study of two litter decomposers.</title>
        <authorList>
            <person name="Barbi F."/>
            <person name="Kohler A."/>
            <person name="Barry K."/>
            <person name="Baskaran P."/>
            <person name="Daum C."/>
            <person name="Fauchery L."/>
            <person name="Ihrmark K."/>
            <person name="Kuo A."/>
            <person name="LaButti K."/>
            <person name="Lipzen A."/>
            <person name="Morin E."/>
            <person name="Grigoriev I.V."/>
            <person name="Henrissat B."/>
            <person name="Lindahl B."/>
            <person name="Martin F."/>
        </authorList>
    </citation>
    <scope>NUCLEOTIDE SEQUENCE</scope>
    <source>
        <strain evidence="3">JB14</strain>
    </source>
</reference>